<protein>
    <recommendedName>
        <fullName evidence="8">Peptidoglycan-associated lipoprotein</fullName>
        <shortName evidence="8">PAL</shortName>
    </recommendedName>
</protein>
<evidence type="ECO:0000256" key="5">
    <source>
        <dbReference type="ARBA" id="ARBA00023237"/>
    </source>
</evidence>
<proteinExistence type="inferred from homology"/>
<dbReference type="AlphaFoldDB" id="A0A8J7LVK3"/>
<evidence type="ECO:0000256" key="6">
    <source>
        <dbReference type="ARBA" id="ARBA00023288"/>
    </source>
</evidence>
<keyword evidence="4 8" id="KW-0564">Palmitate</keyword>
<dbReference type="PANTHER" id="PTHR30329">
    <property type="entry name" value="STATOR ELEMENT OF FLAGELLAR MOTOR COMPLEX"/>
    <property type="match status" value="1"/>
</dbReference>
<evidence type="ECO:0000256" key="4">
    <source>
        <dbReference type="ARBA" id="ARBA00023139"/>
    </source>
</evidence>
<evidence type="ECO:0000256" key="2">
    <source>
        <dbReference type="ARBA" id="ARBA00022729"/>
    </source>
</evidence>
<dbReference type="HAMAP" id="MF_02204">
    <property type="entry name" value="Pal"/>
    <property type="match status" value="1"/>
</dbReference>
<dbReference type="CDD" id="cd07185">
    <property type="entry name" value="OmpA_C-like"/>
    <property type="match status" value="1"/>
</dbReference>
<evidence type="ECO:0000313" key="12">
    <source>
        <dbReference type="EMBL" id="MBJ6725624.1"/>
    </source>
</evidence>
<dbReference type="RefSeq" id="WP_199384518.1">
    <property type="nucleotide sequence ID" value="NZ_JAEMHM010000010.1"/>
</dbReference>
<dbReference type="NCBIfam" id="TIGR02802">
    <property type="entry name" value="Pal_lipo"/>
    <property type="match status" value="1"/>
</dbReference>
<dbReference type="Pfam" id="PF00691">
    <property type="entry name" value="OmpA"/>
    <property type="match status" value="1"/>
</dbReference>
<comment type="similarity">
    <text evidence="8">Belongs to the Pal lipoprotein family.</text>
</comment>
<dbReference type="EMBL" id="JAEMHM010000010">
    <property type="protein sequence ID" value="MBJ6725624.1"/>
    <property type="molecule type" value="Genomic_DNA"/>
</dbReference>
<name>A0A8J7LVK3_9BACT</name>
<reference evidence="12" key="1">
    <citation type="submission" date="2020-12" db="EMBL/GenBank/DDBJ databases">
        <title>Geomonas sp. Red875, isolated from river sediment.</title>
        <authorList>
            <person name="Xu Z."/>
            <person name="Zhang Z."/>
            <person name="Masuda Y."/>
            <person name="Itoh H."/>
            <person name="Senoo K."/>
        </authorList>
    </citation>
    <scope>NUCLEOTIDE SEQUENCE</scope>
    <source>
        <strain evidence="12">Red875</strain>
    </source>
</reference>
<evidence type="ECO:0000256" key="9">
    <source>
        <dbReference type="SAM" id="MobiDB-lite"/>
    </source>
</evidence>
<dbReference type="PROSITE" id="PS51123">
    <property type="entry name" value="OMPA_2"/>
    <property type="match status" value="1"/>
</dbReference>
<evidence type="ECO:0000259" key="11">
    <source>
        <dbReference type="PROSITE" id="PS51123"/>
    </source>
</evidence>
<comment type="subcellular location">
    <subcellularLocation>
        <location evidence="8">Cell outer membrane</location>
        <topology evidence="8">Lipid-anchor</topology>
    </subcellularLocation>
</comment>
<evidence type="ECO:0000256" key="10">
    <source>
        <dbReference type="SAM" id="SignalP"/>
    </source>
</evidence>
<dbReference type="PRINTS" id="PR01021">
    <property type="entry name" value="OMPADOMAIN"/>
</dbReference>
<feature type="signal peptide" evidence="10">
    <location>
        <begin position="1"/>
        <end position="22"/>
    </location>
</feature>
<feature type="compositionally biased region" description="Low complexity" evidence="9">
    <location>
        <begin position="28"/>
        <end position="47"/>
    </location>
</feature>
<dbReference type="InterPro" id="IPR039001">
    <property type="entry name" value="Pal"/>
</dbReference>
<organism evidence="12 13">
    <name type="scientific">Geomesophilobacter sediminis</name>
    <dbReference type="NCBI Taxonomy" id="2798584"/>
    <lineage>
        <taxon>Bacteria</taxon>
        <taxon>Pseudomonadati</taxon>
        <taxon>Thermodesulfobacteriota</taxon>
        <taxon>Desulfuromonadia</taxon>
        <taxon>Geobacterales</taxon>
        <taxon>Geobacteraceae</taxon>
        <taxon>Geomesophilobacter</taxon>
    </lineage>
</organism>
<gene>
    <name evidence="8 12" type="primary">pal</name>
    <name evidence="12" type="ORF">JFN93_12960</name>
</gene>
<dbReference type="InterPro" id="IPR006665">
    <property type="entry name" value="OmpA-like"/>
</dbReference>
<keyword evidence="5 8" id="KW-0998">Cell outer membrane</keyword>
<sequence length="205" mass="21785">MRKVLVGFLCCLVFAGCASQEAAKKSEPVASSATTAPAAPEAKQAPAIVESAPATPAPAPTAVAPKAEAPAQAVETPAQPVVSDSGNKAAPAALQEELQKIYFAFDSAELTQESRDALSKNADYLKNNTAVKIRIEGNCDERGSDEYNLALGERRAKAAKDYLETLGIPSDRLATISYGEERPADPGHNEEAWTKNRRDEFVIIK</sequence>
<feature type="domain" description="OmpA-like" evidence="11">
    <location>
        <begin position="90"/>
        <end position="205"/>
    </location>
</feature>
<evidence type="ECO:0000313" key="13">
    <source>
        <dbReference type="Proteomes" id="UP000636888"/>
    </source>
</evidence>
<dbReference type="Proteomes" id="UP000636888">
    <property type="component" value="Unassembled WGS sequence"/>
</dbReference>
<keyword evidence="7" id="KW-0131">Cell cycle</keyword>
<dbReference type="InterPro" id="IPR014169">
    <property type="entry name" value="Pal_lipo_C"/>
</dbReference>
<keyword evidence="13" id="KW-1185">Reference proteome</keyword>
<dbReference type="InterPro" id="IPR036737">
    <property type="entry name" value="OmpA-like_sf"/>
</dbReference>
<feature type="chain" id="PRO_5035212604" description="Peptidoglycan-associated lipoprotein" evidence="10">
    <location>
        <begin position="23"/>
        <end position="205"/>
    </location>
</feature>
<feature type="region of interest" description="Disordered" evidence="9">
    <location>
        <begin position="25"/>
        <end position="87"/>
    </location>
</feature>
<dbReference type="InterPro" id="IPR050330">
    <property type="entry name" value="Bact_OuterMem_StrucFunc"/>
</dbReference>
<dbReference type="GO" id="GO:0051301">
    <property type="term" value="P:cell division"/>
    <property type="evidence" value="ECO:0007669"/>
    <property type="project" value="UniProtKB-KW"/>
</dbReference>
<dbReference type="SUPFAM" id="SSF103088">
    <property type="entry name" value="OmpA-like"/>
    <property type="match status" value="1"/>
</dbReference>
<accession>A0A8J7LVK3</accession>
<evidence type="ECO:0000256" key="1">
    <source>
        <dbReference type="ARBA" id="ARBA00022618"/>
    </source>
</evidence>
<evidence type="ECO:0000256" key="3">
    <source>
        <dbReference type="ARBA" id="ARBA00023136"/>
    </source>
</evidence>
<keyword evidence="1" id="KW-0132">Cell division</keyword>
<comment type="caution">
    <text evidence="12">The sequence shown here is derived from an EMBL/GenBank/DDBJ whole genome shotgun (WGS) entry which is preliminary data.</text>
</comment>
<feature type="compositionally biased region" description="Low complexity" evidence="9">
    <location>
        <begin position="60"/>
        <end position="75"/>
    </location>
</feature>
<dbReference type="GO" id="GO:0009279">
    <property type="term" value="C:cell outer membrane"/>
    <property type="evidence" value="ECO:0007669"/>
    <property type="project" value="UniProtKB-SubCell"/>
</dbReference>
<keyword evidence="6 8" id="KW-0449">Lipoprotein</keyword>
<dbReference type="PANTHER" id="PTHR30329:SF21">
    <property type="entry name" value="LIPOPROTEIN YIAD-RELATED"/>
    <property type="match status" value="1"/>
</dbReference>
<evidence type="ECO:0000256" key="8">
    <source>
        <dbReference type="HAMAP-Rule" id="MF_02204"/>
    </source>
</evidence>
<dbReference type="InterPro" id="IPR006664">
    <property type="entry name" value="OMP_bac"/>
</dbReference>
<keyword evidence="2 8" id="KW-0732">Signal</keyword>
<keyword evidence="3 8" id="KW-0472">Membrane</keyword>
<evidence type="ECO:0000256" key="7">
    <source>
        <dbReference type="ARBA" id="ARBA00023306"/>
    </source>
</evidence>
<dbReference type="PROSITE" id="PS51257">
    <property type="entry name" value="PROKAR_LIPOPROTEIN"/>
    <property type="match status" value="1"/>
</dbReference>
<dbReference type="Gene3D" id="3.30.1330.60">
    <property type="entry name" value="OmpA-like domain"/>
    <property type="match status" value="1"/>
</dbReference>